<evidence type="ECO:0000256" key="3">
    <source>
        <dbReference type="ARBA" id="ARBA00022617"/>
    </source>
</evidence>
<sequence>MKLTLKKYEQFKAALRPYDYFPQVETLDFMSLGEGDRFYLQDFGIFNSELEEESFMLRVRVPGGRINAENFKAIADIVKKHDLKMILTARSGMQLHGLEPDNILEVFKQINAMDGLSTWQTFGDNIRNVITDVFDGRGKSCEIEVFPLIKKMQDFFLRNSDLVGLLPRRVSTGITGMRENVSLFFSNDIFFGLAQKNNIYGFNVYFGGKNTETAQSADIFLEPDEVVDFFEAVIFAFNKYGSRKKRMQSRIFHMIESIGMDEFKSKISEFYKKSWQSSGNLLLNKKIFDDFEELADGSYAYRYRTNFGLIEAEEVEQIANFAIKNCLEVRLGTDQQIYLLGLPDKSVPFEQRSVAPTVVACAGSEYCPFSYWSIKEESHYLPQKKLEKHGIKVGFSGCMKGCGRHKHADIGIVGLRSNKFGKNDKAARIFLGGEYTYGKRATEAVFRSIPVDEMERVISLVIDTFELSKEKDFETFSSNILNKFTPQFLEFWFLANLQREECRKLTLKDEMSLAEEIGDEKYIEIVKNRGFNAAAESLVRDMWHVTNVQEVYHVNPNERKVR</sequence>
<dbReference type="SUPFAM" id="SSF55124">
    <property type="entry name" value="Nitrite/Sulfite reductase N-terminal domain-like"/>
    <property type="match status" value="2"/>
</dbReference>
<dbReference type="InterPro" id="IPR036136">
    <property type="entry name" value="Nit/Sulf_reduc_fer-like_dom_sf"/>
</dbReference>
<dbReference type="PANTHER" id="PTHR32439">
    <property type="entry name" value="FERREDOXIN--NITRITE REDUCTASE, CHLOROPLASTIC"/>
    <property type="match status" value="1"/>
</dbReference>
<dbReference type="InterPro" id="IPR006067">
    <property type="entry name" value="NO2/SO3_Rdtase_4Fe4S_dom"/>
</dbReference>
<feature type="domain" description="Nitrite/sulphite reductase 4Fe-4S" evidence="8">
    <location>
        <begin position="123"/>
        <end position="271"/>
    </location>
</feature>
<reference evidence="10 11" key="1">
    <citation type="submission" date="2016-10" db="EMBL/GenBank/DDBJ databases">
        <authorList>
            <person name="de Groot N.N."/>
        </authorList>
    </citation>
    <scope>NUCLEOTIDE SEQUENCE [LARGE SCALE GENOMIC DNA]</scope>
    <source>
        <strain evidence="10 11">EP1-55-1</strain>
    </source>
</reference>
<name>A0A1I5L9E0_9BACT</name>
<dbReference type="OrthoDB" id="9803707at2"/>
<evidence type="ECO:0000256" key="7">
    <source>
        <dbReference type="ARBA" id="ARBA00023014"/>
    </source>
</evidence>
<gene>
    <name evidence="10" type="ORF">SAMN05216234_102115</name>
</gene>
<dbReference type="InterPro" id="IPR051329">
    <property type="entry name" value="NIR_SIR_4Fe-4S"/>
</dbReference>
<evidence type="ECO:0000313" key="11">
    <source>
        <dbReference type="Proteomes" id="UP000199227"/>
    </source>
</evidence>
<dbReference type="Pfam" id="PF03460">
    <property type="entry name" value="NIR_SIR_ferr"/>
    <property type="match status" value="1"/>
</dbReference>
<proteinExistence type="inferred from homology"/>
<comment type="similarity">
    <text evidence="1">Belongs to the nitrite and sulfite reductase 4Fe-4S domain family.</text>
</comment>
<dbReference type="InterPro" id="IPR005117">
    <property type="entry name" value="NiRdtase/SiRdtase_haem-b_fer"/>
</dbReference>
<dbReference type="GO" id="GO:0046872">
    <property type="term" value="F:metal ion binding"/>
    <property type="evidence" value="ECO:0007669"/>
    <property type="project" value="UniProtKB-KW"/>
</dbReference>
<dbReference type="InterPro" id="IPR045854">
    <property type="entry name" value="NO2/SO3_Rdtase_4Fe4S_sf"/>
</dbReference>
<evidence type="ECO:0000256" key="4">
    <source>
        <dbReference type="ARBA" id="ARBA00022723"/>
    </source>
</evidence>
<evidence type="ECO:0000256" key="5">
    <source>
        <dbReference type="ARBA" id="ARBA00023002"/>
    </source>
</evidence>
<dbReference type="Proteomes" id="UP000199227">
    <property type="component" value="Unassembled WGS sequence"/>
</dbReference>
<dbReference type="GO" id="GO:0051539">
    <property type="term" value="F:4 iron, 4 sulfur cluster binding"/>
    <property type="evidence" value="ECO:0007669"/>
    <property type="project" value="UniProtKB-KW"/>
</dbReference>
<accession>A0A1I5L9E0</accession>
<dbReference type="GO" id="GO:0016491">
    <property type="term" value="F:oxidoreductase activity"/>
    <property type="evidence" value="ECO:0007669"/>
    <property type="project" value="UniProtKB-KW"/>
</dbReference>
<evidence type="ECO:0000256" key="1">
    <source>
        <dbReference type="ARBA" id="ARBA00010429"/>
    </source>
</evidence>
<keyword evidence="3" id="KW-0349">Heme</keyword>
<dbReference type="AlphaFoldDB" id="A0A1I5L9E0"/>
<dbReference type="Gene3D" id="3.90.480.20">
    <property type="match status" value="1"/>
</dbReference>
<feature type="domain" description="Nitrite/Sulfite reductase ferredoxin-like" evidence="9">
    <location>
        <begin position="53"/>
        <end position="112"/>
    </location>
</feature>
<dbReference type="EMBL" id="FOXB01000002">
    <property type="protein sequence ID" value="SFO93979.1"/>
    <property type="molecule type" value="Genomic_DNA"/>
</dbReference>
<evidence type="ECO:0000259" key="9">
    <source>
        <dbReference type="Pfam" id="PF03460"/>
    </source>
</evidence>
<evidence type="ECO:0000259" key="8">
    <source>
        <dbReference type="Pfam" id="PF01077"/>
    </source>
</evidence>
<dbReference type="SUPFAM" id="SSF56014">
    <property type="entry name" value="Nitrite and sulphite reductase 4Fe-4S domain-like"/>
    <property type="match status" value="2"/>
</dbReference>
<keyword evidence="11" id="KW-1185">Reference proteome</keyword>
<protein>
    <submittedName>
        <fullName evidence="10">Ferredoxin-nitrite reductase</fullName>
    </submittedName>
</protein>
<dbReference type="RefSeq" id="WP_092910243.1">
    <property type="nucleotide sequence ID" value="NZ_CP136592.1"/>
</dbReference>
<evidence type="ECO:0000313" key="10">
    <source>
        <dbReference type="EMBL" id="SFO93979.1"/>
    </source>
</evidence>
<dbReference type="STRING" id="223786.SAMN05216234_102115"/>
<keyword evidence="5" id="KW-0560">Oxidoreductase</keyword>
<keyword evidence="7" id="KW-0411">Iron-sulfur</keyword>
<evidence type="ECO:0000256" key="6">
    <source>
        <dbReference type="ARBA" id="ARBA00023004"/>
    </source>
</evidence>
<organism evidence="10 11">
    <name type="scientific">Hydrogenimonas thermophila</name>
    <dbReference type="NCBI Taxonomy" id="223786"/>
    <lineage>
        <taxon>Bacteria</taxon>
        <taxon>Pseudomonadati</taxon>
        <taxon>Campylobacterota</taxon>
        <taxon>Epsilonproteobacteria</taxon>
        <taxon>Campylobacterales</taxon>
        <taxon>Hydrogenimonadaceae</taxon>
        <taxon>Hydrogenimonas</taxon>
    </lineage>
</organism>
<keyword evidence="6" id="KW-0408">Iron</keyword>
<dbReference type="PRINTS" id="PR00397">
    <property type="entry name" value="SIROHAEM"/>
</dbReference>
<keyword evidence="4" id="KW-0479">Metal-binding</keyword>
<dbReference type="PANTHER" id="PTHR32439:SF0">
    <property type="entry name" value="FERREDOXIN--NITRITE REDUCTASE, CHLOROPLASTIC"/>
    <property type="match status" value="1"/>
</dbReference>
<dbReference type="GO" id="GO:0020037">
    <property type="term" value="F:heme binding"/>
    <property type="evidence" value="ECO:0007669"/>
    <property type="project" value="InterPro"/>
</dbReference>
<evidence type="ECO:0000256" key="2">
    <source>
        <dbReference type="ARBA" id="ARBA00022485"/>
    </source>
</evidence>
<keyword evidence="2" id="KW-0004">4Fe-4S</keyword>
<dbReference type="InterPro" id="IPR006066">
    <property type="entry name" value="NO2/SO3_Rdtase_FeS/sirohaem_BS"/>
</dbReference>
<dbReference type="Gene3D" id="3.30.413.10">
    <property type="entry name" value="Sulfite Reductase Hemoprotein, domain 1"/>
    <property type="match status" value="2"/>
</dbReference>
<dbReference type="PROSITE" id="PS00365">
    <property type="entry name" value="NIR_SIR"/>
    <property type="match status" value="1"/>
</dbReference>
<dbReference type="Pfam" id="PF01077">
    <property type="entry name" value="NIR_SIR"/>
    <property type="match status" value="1"/>
</dbReference>